<sequence length="407" mass="46097">MAIFSSLSGFFNRNKRKIIIASTLSVSLYYLINHFVVKKLRSFQDSLRQELFIKEQIKRRFIQTQNDCYYTLIALLPVLVPPIIDNSPTEMITKALKLKKSNLSASSSSIPKEISDSLLTTDNLILHSNANDNDLSLYLNKSKTELWRLLKIKTVTRFLTLIYSISSLLLLTRLQLNILARKSYLQSAILMTNGSKPDSVDNNEIYLIEQSYLSLSWWLLNKGWVALNYEIESKVESKFRSINARTEMSLNDFSVLLADTVDSINADKELVISTIWPNFDDLNLTLLNTTPSLINEYNDEFLKLINETNLITSSDVFANNLSQMVHSCLQTLNSNLSPLSGNMNLKLANLLAQLSIQCEILCNNSTATSNSNENINDNELAGNDYINHINDLECLDAFSASIYSNIE</sequence>
<organism evidence="6">
    <name type="scientific">Candida tenuis (strain ATCC 10573 / BCRC 21748 / CBS 615 / JCM 9827 / NBRC 10315 / NRRL Y-1498 / VKM Y-70)</name>
    <name type="common">Yeast</name>
    <name type="synonym">Yamadazyma tenuis</name>
    <dbReference type="NCBI Taxonomy" id="590646"/>
    <lineage>
        <taxon>Eukaryota</taxon>
        <taxon>Fungi</taxon>
        <taxon>Dikarya</taxon>
        <taxon>Ascomycota</taxon>
        <taxon>Saccharomycotina</taxon>
        <taxon>Pichiomycetes</taxon>
        <taxon>Debaryomycetaceae</taxon>
        <taxon>Yamadazyma</taxon>
    </lineage>
</organism>
<keyword evidence="3" id="KW-0576">Peroxisome</keyword>
<dbReference type="PANTHER" id="PTHR28080">
    <property type="entry name" value="PEROXISOMAL BIOGENESIS FACTOR 3"/>
    <property type="match status" value="1"/>
</dbReference>
<dbReference type="OrthoDB" id="45930at2759"/>
<dbReference type="GO" id="GO:0030674">
    <property type="term" value="F:protein-macromolecule adaptor activity"/>
    <property type="evidence" value="ECO:0007669"/>
    <property type="project" value="TreeGrafter"/>
</dbReference>
<evidence type="ECO:0000256" key="4">
    <source>
        <dbReference type="ARBA" id="ARBA00032508"/>
    </source>
</evidence>
<dbReference type="GeneID" id="18248316"/>
<dbReference type="InterPro" id="IPR006966">
    <property type="entry name" value="Peroxin-3"/>
</dbReference>
<dbReference type="KEGG" id="cten:18248316"/>
<comment type="similarity">
    <text evidence="2">Belongs to the peroxin-3 family.</text>
</comment>
<evidence type="ECO:0000256" key="1">
    <source>
        <dbReference type="ARBA" id="ARBA00004549"/>
    </source>
</evidence>
<dbReference type="PANTHER" id="PTHR28080:SF1">
    <property type="entry name" value="PEROXISOMAL BIOGENESIS FACTOR 3"/>
    <property type="match status" value="1"/>
</dbReference>
<evidence type="ECO:0000256" key="3">
    <source>
        <dbReference type="ARBA" id="ARBA00023140"/>
    </source>
</evidence>
<protein>
    <recommendedName>
        <fullName evidence="4">Peroxin-3</fullName>
    </recommendedName>
</protein>
<evidence type="ECO:0000256" key="2">
    <source>
        <dbReference type="ARBA" id="ARBA00008933"/>
    </source>
</evidence>
<dbReference type="EMBL" id="GL996528">
    <property type="protein sequence ID" value="EGV60403.1"/>
    <property type="molecule type" value="Genomic_DNA"/>
</dbReference>
<proteinExistence type="inferred from homology"/>
<dbReference type="HOGENOM" id="CLU_017002_0_0_1"/>
<dbReference type="GO" id="GO:0045046">
    <property type="term" value="P:protein import into peroxisome membrane"/>
    <property type="evidence" value="ECO:0007669"/>
    <property type="project" value="TreeGrafter"/>
</dbReference>
<dbReference type="Pfam" id="PF04882">
    <property type="entry name" value="Peroxin-3"/>
    <property type="match status" value="1"/>
</dbReference>
<name>G3BDX3_CANTC</name>
<accession>G3BDX3</accession>
<dbReference type="Proteomes" id="UP000000707">
    <property type="component" value="Unassembled WGS sequence"/>
</dbReference>
<evidence type="ECO:0000313" key="5">
    <source>
        <dbReference type="EMBL" id="EGV60403.1"/>
    </source>
</evidence>
<reference evidence="5 6" key="1">
    <citation type="journal article" date="2011" name="Proc. Natl. Acad. Sci. U.S.A.">
        <title>Comparative genomics of xylose-fermenting fungi for enhanced biofuel production.</title>
        <authorList>
            <person name="Wohlbach D.J."/>
            <person name="Kuo A."/>
            <person name="Sato T.K."/>
            <person name="Potts K.M."/>
            <person name="Salamov A.A."/>
            <person name="LaButti K.M."/>
            <person name="Sun H."/>
            <person name="Clum A."/>
            <person name="Pangilinan J.L."/>
            <person name="Lindquist E.A."/>
            <person name="Lucas S."/>
            <person name="Lapidus A."/>
            <person name="Jin M."/>
            <person name="Gunawan C."/>
            <person name="Balan V."/>
            <person name="Dale B.E."/>
            <person name="Jeffries T.W."/>
            <person name="Zinkel R."/>
            <person name="Barry K.W."/>
            <person name="Grigoriev I.V."/>
            <person name="Gasch A.P."/>
        </authorList>
    </citation>
    <scope>NUCLEOTIDE SEQUENCE [LARGE SCALE GENOMIC DNA]</scope>
    <source>
        <strain evidence="6">ATCC 10573 / BCRC 21748 / CBS 615 / JCM 9827 / NBRC 10315 / NRRL Y-1498 / VKM Y-70</strain>
    </source>
</reference>
<dbReference type="STRING" id="590646.G3BDX3"/>
<dbReference type="eggNOG" id="KOG4444">
    <property type="taxonomic scope" value="Eukaryota"/>
</dbReference>
<gene>
    <name evidence="5" type="ORF">CANTEDRAFT_116456</name>
</gene>
<evidence type="ECO:0000313" key="6">
    <source>
        <dbReference type="Proteomes" id="UP000000707"/>
    </source>
</evidence>
<comment type="subcellular location">
    <subcellularLocation>
        <location evidence="1">Peroxisome membrane</location>
        <topology evidence="1">Single-pass membrane protein</topology>
    </subcellularLocation>
</comment>
<keyword evidence="6" id="KW-1185">Reference proteome</keyword>
<dbReference type="AlphaFoldDB" id="G3BDX3"/>
<dbReference type="GO" id="GO:0005778">
    <property type="term" value="C:peroxisomal membrane"/>
    <property type="evidence" value="ECO:0007669"/>
    <property type="project" value="UniProtKB-SubCell"/>
</dbReference>